<keyword evidence="8" id="KW-0812">Transmembrane</keyword>
<evidence type="ECO:0000256" key="3">
    <source>
        <dbReference type="ARBA" id="ARBA00009466"/>
    </source>
</evidence>
<dbReference type="InterPro" id="IPR016024">
    <property type="entry name" value="ARM-type_fold"/>
</dbReference>
<dbReference type="PROSITE" id="PS51257">
    <property type="entry name" value="PROKAR_LIPOPROTEIN"/>
    <property type="match status" value="1"/>
</dbReference>
<proteinExistence type="inferred from homology"/>
<reference evidence="11" key="3">
    <citation type="submission" date="2020-10" db="UniProtKB">
        <authorList>
            <consortium name="WormBaseParasite"/>
        </authorList>
    </citation>
    <scope>IDENTIFICATION</scope>
</reference>
<dbReference type="EMBL" id="LK028576">
    <property type="protein sequence ID" value="CDS15048.1"/>
    <property type="molecule type" value="Genomic_DNA"/>
</dbReference>
<keyword evidence="5" id="KW-0963">Cytoplasm</keyword>
<dbReference type="GO" id="GO:0006611">
    <property type="term" value="P:protein export from nucleus"/>
    <property type="evidence" value="ECO:0007669"/>
    <property type="project" value="InterPro"/>
</dbReference>
<accession>A0A068W780</accession>
<dbReference type="InterPro" id="IPR040016">
    <property type="entry name" value="XPO6"/>
</dbReference>
<keyword evidence="4" id="KW-0813">Transport</keyword>
<comment type="similarity">
    <text evidence="3">Belongs to the exportin family.</text>
</comment>
<dbReference type="PANTHER" id="PTHR21452">
    <property type="entry name" value="EXPORTIN-6"/>
    <property type="match status" value="1"/>
</dbReference>
<dbReference type="GO" id="GO:0005634">
    <property type="term" value="C:nucleus"/>
    <property type="evidence" value="ECO:0007669"/>
    <property type="project" value="UniProtKB-SubCell"/>
</dbReference>
<name>A0A068W780_ECHGR</name>
<dbReference type="Gene3D" id="1.25.10.10">
    <property type="entry name" value="Leucine-rich Repeat Variant"/>
    <property type="match status" value="1"/>
</dbReference>
<dbReference type="SUPFAM" id="SSF48371">
    <property type="entry name" value="ARM repeat"/>
    <property type="match status" value="1"/>
</dbReference>
<evidence type="ECO:0000256" key="4">
    <source>
        <dbReference type="ARBA" id="ARBA00022448"/>
    </source>
</evidence>
<dbReference type="InterPro" id="IPR011989">
    <property type="entry name" value="ARM-like"/>
</dbReference>
<evidence type="ECO:0000256" key="6">
    <source>
        <dbReference type="ARBA" id="ARBA00022927"/>
    </source>
</evidence>
<organism evidence="9">
    <name type="scientific">Echinococcus granulosus</name>
    <name type="common">Hydatid tapeworm</name>
    <dbReference type="NCBI Taxonomy" id="6210"/>
    <lineage>
        <taxon>Eukaryota</taxon>
        <taxon>Metazoa</taxon>
        <taxon>Spiralia</taxon>
        <taxon>Lophotrochozoa</taxon>
        <taxon>Platyhelminthes</taxon>
        <taxon>Cestoda</taxon>
        <taxon>Eucestoda</taxon>
        <taxon>Cyclophyllidea</taxon>
        <taxon>Taeniidae</taxon>
        <taxon>Echinococcus</taxon>
        <taxon>Echinococcus granulosus group</taxon>
    </lineage>
</organism>
<dbReference type="GO" id="GO:0005737">
    <property type="term" value="C:cytoplasm"/>
    <property type="evidence" value="ECO:0007669"/>
    <property type="project" value="UniProtKB-SubCell"/>
</dbReference>
<dbReference type="PANTHER" id="PTHR21452:SF4">
    <property type="entry name" value="EXPORTIN-6"/>
    <property type="match status" value="1"/>
</dbReference>
<evidence type="ECO:0000256" key="1">
    <source>
        <dbReference type="ARBA" id="ARBA00004123"/>
    </source>
</evidence>
<evidence type="ECO:0000313" key="9">
    <source>
        <dbReference type="EMBL" id="CDS15048.1"/>
    </source>
</evidence>
<evidence type="ECO:0000256" key="2">
    <source>
        <dbReference type="ARBA" id="ARBA00004496"/>
    </source>
</evidence>
<comment type="subcellular location">
    <subcellularLocation>
        <location evidence="2">Cytoplasm</location>
    </subcellularLocation>
    <subcellularLocation>
        <location evidence="1">Nucleus</location>
    </subcellularLocation>
</comment>
<evidence type="ECO:0000256" key="8">
    <source>
        <dbReference type="SAM" id="Phobius"/>
    </source>
</evidence>
<dbReference type="WBParaSite" id="EgrG_000744900">
    <property type="protein sequence ID" value="EgrG_000744900"/>
    <property type="gene ID" value="EgrG_000744900"/>
</dbReference>
<dbReference type="GO" id="GO:0005049">
    <property type="term" value="F:nuclear export signal receptor activity"/>
    <property type="evidence" value="ECO:0007669"/>
    <property type="project" value="InterPro"/>
</dbReference>
<evidence type="ECO:0000313" key="11">
    <source>
        <dbReference type="WBParaSite" id="EgrG_000744900"/>
    </source>
</evidence>
<keyword evidence="7" id="KW-0539">Nucleus</keyword>
<keyword evidence="6" id="KW-0653">Protein transport</keyword>
<sequence>MRVEVCAQNSGFSACKFGRFTMTALAEVQSALTEFYAQASSPERLAQLQESLITFEQQPSSWMAAIHFLTISSDQYVCIFSLGIIESTVKRRWTLLSNAEKHEIFQFLEKYAFPSNHHQPIMPSFLPILKCKAIKIWTSICKKDFVQVHMQFLARIINLLTVPASVTTEGDLQALCLSFSLCKAAYEELLRQDSEISQTKVTENALLFGRSVPQLLVALFEAVERLLGGDVTNSVKTMFSTPLGCISEENFLTALRFILYFDANILFSSSTTDLERKLSNLLLKNFANFLECLTVLLTVSPNTAIDQCRLYSLLYIFLVMGSPKILSTLIDASRSRNLSPNVPVDSLAEIGMHSLNCLTEVAERKDFQRDVMAQHLPFIFRILYWDMLMLDTQFPLLNFASSIINIMAESGVTLSTSSSSNNLSGLASVTQSLESISEDFYQKLVDILRPLVTVFLLFSKSPNEEEVEQGGEKGSFYTFSPTKFLQRVHFFTFTVCRSMTPVYLSALDLWNAYLDFVKTFYYGDTGNSKKQVQLPSQTQRIISSLCSSLLITIYFSDSASYLDVLDSDYPSGTLEVEENSSCAGSHLAFFDDTLHQADSSELIADNESEYAIFMQTSLTLLSAIAFFNPTTVLHSIAAKFQEGMSVFTQLCNAPERMKLEEHTTRKLHYALRDLATCLNCLAYLSDHFGSLQDISMLRWLLEALVFNLKLGVAFCDRLKSLQVETLQQDVVQVVVENISLLRCLLTSGFVLVSEVDTPISEVSQSYVVLSVADKDVFSTSLLQCIHHLLLVSPIASLRLHAALLFQTLVAASSPPRFSPPATLLSEGAFLADLITCCCEPSRLKTFSIPVQRLLVRAVTAYLLIDESAIPNLAKINPKRAEQMQALTAQKNGILMNSLMPMFSQALHQDTLTTDRGTYFAGLCWLNEALASLIPLGSKSRRLMYDTLTSCGILNRIWQCLETTSLSSEVHLFIAHLSFFVQFTDIYGSQRSTASMIPGLITTVMQLLQLLERNTATARLVSPVISHLLHLLNRLVQNRTVFPSMAIEVLRFISNCLVVNLAGGVITDLPSVIATASKNDPDLCLRVFRTLFNTASYAYSQMTAEVEHLATFLRPVLAVFTGEVFDPRLLIACADAMVDLNARHRLFTLPAFVSQWRNQFARRFLALLVDGGSSVQQGSDSEASLIRVLHGVYCSPEGFAINEFCETAVEAFLVERIPLVGGERPSGLTAAFSGVAARDLNSLEEFSVLLSGLLTERVVRLVEVSLLSCIFSLILFITEMGVSSLLYLKTFSDKCDA</sequence>
<keyword evidence="8" id="KW-0472">Membrane</keyword>
<gene>
    <name evidence="11" type="primary">EGR_03154</name>
    <name evidence="9" type="ORF">EgrG_000744900</name>
</gene>
<reference evidence="9" key="2">
    <citation type="submission" date="2014-06" db="EMBL/GenBank/DDBJ databases">
        <authorList>
            <person name="Aslett M."/>
        </authorList>
    </citation>
    <scope>NUCLEOTIDE SEQUENCE</scope>
</reference>
<feature type="transmembrane region" description="Helical" evidence="8">
    <location>
        <begin position="1263"/>
        <end position="1287"/>
    </location>
</feature>
<evidence type="ECO:0000256" key="5">
    <source>
        <dbReference type="ARBA" id="ARBA00022490"/>
    </source>
</evidence>
<reference evidence="9 10" key="1">
    <citation type="journal article" date="2013" name="Nature">
        <title>The genomes of four tapeworm species reveal adaptations to parasitism.</title>
        <authorList>
            <person name="Tsai I.J."/>
            <person name="Zarowiecki M."/>
            <person name="Holroyd N."/>
            <person name="Garciarrubio A."/>
            <person name="Sanchez-Flores A."/>
            <person name="Brooks K.L."/>
            <person name="Tracey A."/>
            <person name="Bobes R.J."/>
            <person name="Fragoso G."/>
            <person name="Sciutto E."/>
            <person name="Aslett M."/>
            <person name="Beasley H."/>
            <person name="Bennett H.M."/>
            <person name="Cai J."/>
            <person name="Camicia F."/>
            <person name="Clark R."/>
            <person name="Cucher M."/>
            <person name="De Silva N."/>
            <person name="Day T.A."/>
            <person name="Deplazes P."/>
            <person name="Estrada K."/>
            <person name="Fernandez C."/>
            <person name="Holland P.W."/>
            <person name="Hou J."/>
            <person name="Hu S."/>
            <person name="Huckvale T."/>
            <person name="Hung S.S."/>
            <person name="Kamenetzky L."/>
            <person name="Keane J.A."/>
            <person name="Kiss F."/>
            <person name="Koziol U."/>
            <person name="Lambert O."/>
            <person name="Liu K."/>
            <person name="Luo X."/>
            <person name="Luo Y."/>
            <person name="Macchiaroli N."/>
            <person name="Nichol S."/>
            <person name="Paps J."/>
            <person name="Parkinson J."/>
            <person name="Pouchkina-Stantcheva N."/>
            <person name="Riddiford N."/>
            <person name="Rosenzvit M."/>
            <person name="Salinas G."/>
            <person name="Wasmuth J.D."/>
            <person name="Zamanian M."/>
            <person name="Zheng Y."/>
            <person name="Cai X."/>
            <person name="Soberon X."/>
            <person name="Olson P.D."/>
            <person name="Laclette J.P."/>
            <person name="Brehm K."/>
            <person name="Berriman M."/>
            <person name="Garciarrubio A."/>
            <person name="Bobes R.J."/>
            <person name="Fragoso G."/>
            <person name="Sanchez-Flores A."/>
            <person name="Estrada K."/>
            <person name="Cevallos M.A."/>
            <person name="Morett E."/>
            <person name="Gonzalez V."/>
            <person name="Portillo T."/>
            <person name="Ochoa-Leyva A."/>
            <person name="Jose M.V."/>
            <person name="Sciutto E."/>
            <person name="Landa A."/>
            <person name="Jimenez L."/>
            <person name="Valdes V."/>
            <person name="Carrero J.C."/>
            <person name="Larralde C."/>
            <person name="Morales-Montor J."/>
            <person name="Limon-Lason J."/>
            <person name="Soberon X."/>
            <person name="Laclette J.P."/>
        </authorList>
    </citation>
    <scope>NUCLEOTIDE SEQUENCE [LARGE SCALE GENOMIC DNA]</scope>
</reference>
<keyword evidence="8" id="KW-1133">Transmembrane helix</keyword>
<protein>
    <submittedName>
        <fullName evidence="9 11">Exportin 6</fullName>
    </submittedName>
</protein>
<evidence type="ECO:0000313" key="10">
    <source>
        <dbReference type="Proteomes" id="UP000492820"/>
    </source>
</evidence>
<evidence type="ECO:0000256" key="7">
    <source>
        <dbReference type="ARBA" id="ARBA00023242"/>
    </source>
</evidence>
<dbReference type="OrthoDB" id="10261013at2759"/>
<dbReference type="Proteomes" id="UP000492820">
    <property type="component" value="Unassembled WGS sequence"/>
</dbReference>